<comment type="caution">
    <text evidence="2">The sequence shown here is derived from an EMBL/GenBank/DDBJ whole genome shotgun (WGS) entry which is preliminary data.</text>
</comment>
<evidence type="ECO:0000313" key="4">
    <source>
        <dbReference type="Proteomes" id="UP000199686"/>
    </source>
</evidence>
<keyword evidence="3" id="KW-1185">Reference proteome</keyword>
<gene>
    <name evidence="2" type="ORF">SAMN04488507_100776</name>
    <name evidence="1" type="ORF">TFLO_1050</name>
</gene>
<dbReference type="SUPFAM" id="SSF53271">
    <property type="entry name" value="PRTase-like"/>
    <property type="match status" value="1"/>
</dbReference>
<dbReference type="AlphaFoldDB" id="A0AB38BGI9"/>
<reference evidence="2 4" key="2">
    <citation type="submission" date="2016-10" db="EMBL/GenBank/DDBJ databases">
        <authorList>
            <person name="Varghese N."/>
            <person name="Submissions S."/>
        </authorList>
    </citation>
    <scope>NUCLEOTIDE SEQUENCE [LARGE SCALE GENOMIC DNA]</scope>
    <source>
        <strain evidence="2 4">DSM 2094</strain>
    </source>
</reference>
<organism evidence="2 4">
    <name type="scientific">Trichococcus flocculiformis</name>
    <dbReference type="NCBI Taxonomy" id="82803"/>
    <lineage>
        <taxon>Bacteria</taxon>
        <taxon>Bacillati</taxon>
        <taxon>Bacillota</taxon>
        <taxon>Bacilli</taxon>
        <taxon>Lactobacillales</taxon>
        <taxon>Carnobacteriaceae</taxon>
        <taxon>Trichococcus</taxon>
    </lineage>
</organism>
<evidence type="ECO:0000313" key="1">
    <source>
        <dbReference type="EMBL" id="CZQ88828.1"/>
    </source>
</evidence>
<reference evidence="1 3" key="1">
    <citation type="submission" date="2016-02" db="EMBL/GenBank/DDBJ databases">
        <authorList>
            <person name="Strepis N."/>
        </authorList>
    </citation>
    <scope>NUCLEOTIDE SEQUENCE [LARGE SCALE GENOMIC DNA]</scope>
    <source>
        <strain evidence="1">Trichococcus flocculiformis</strain>
    </source>
</reference>
<dbReference type="EMBL" id="FOQC01000007">
    <property type="protein sequence ID" value="SFH66053.1"/>
    <property type="molecule type" value="Genomic_DNA"/>
</dbReference>
<evidence type="ECO:0000313" key="3">
    <source>
        <dbReference type="Proteomes" id="UP000195947"/>
    </source>
</evidence>
<dbReference type="InterPro" id="IPR029057">
    <property type="entry name" value="PRTase-like"/>
</dbReference>
<evidence type="ECO:0000313" key="2">
    <source>
        <dbReference type="EMBL" id="SFH66053.1"/>
    </source>
</evidence>
<dbReference type="Proteomes" id="UP000195947">
    <property type="component" value="Unassembled WGS sequence"/>
</dbReference>
<sequence>MTINLRDIIENADIAVALDWYKDDNDGYTQIGRLVHDLKYLYINNTQDPLFTYCVDQLATEFKKFIDQLENSIPNFRIVAISPVPSYNPKTAINPNGSTKIMYLVTERLGSIMDRKFSFNLAEKMTDKQAKTNPLQPEDIKARILPEADQNATILVIDDLFGNGNSANITLKAIKEKNPHVKLIFVTATKNKYGGLGHTVVGKLNSNMPKTADNGHQYFKIDFNYDNSDEHVNVFEDNAFFDAIKEMDTGALINFQVKRNKKGYWNISKINSIN</sequence>
<dbReference type="RefSeq" id="WP_086988603.1">
    <property type="nucleotide sequence ID" value="NZ_FJMZ01000008.1"/>
</dbReference>
<evidence type="ECO:0008006" key="5">
    <source>
        <dbReference type="Google" id="ProtNLM"/>
    </source>
</evidence>
<dbReference type="EMBL" id="FJMZ01000008">
    <property type="protein sequence ID" value="CZQ88828.1"/>
    <property type="molecule type" value="Genomic_DNA"/>
</dbReference>
<name>A0AB38BGI9_9LACT</name>
<accession>A0AB38BGI9</accession>
<protein>
    <recommendedName>
        <fullName evidence="5">Phosphoribosyltransferase domain-containing protein</fullName>
    </recommendedName>
</protein>
<dbReference type="Proteomes" id="UP000199686">
    <property type="component" value="Unassembled WGS sequence"/>
</dbReference>
<proteinExistence type="predicted"/>